<dbReference type="Gene3D" id="3.30.70.240">
    <property type="match status" value="1"/>
</dbReference>
<evidence type="ECO:0000256" key="10">
    <source>
        <dbReference type="PIRNR" id="PIRNR032582"/>
    </source>
</evidence>
<evidence type="ECO:0000256" key="9">
    <source>
        <dbReference type="HAMAP-Rule" id="MF_01471"/>
    </source>
</evidence>
<keyword evidence="8 9" id="KW-0051">Antiviral defense</keyword>
<gene>
    <name evidence="9" type="primary">cas2</name>
    <name evidence="11" type="ORF">HQ35_01960</name>
</gene>
<proteinExistence type="inferred from homology"/>
<comment type="cofactor">
    <cofactor evidence="1 9">
        <name>Mg(2+)</name>
        <dbReference type="ChEBI" id="CHEBI:18420"/>
    </cofactor>
</comment>
<dbReference type="RefSeq" id="WP_036844802.1">
    <property type="nucleotide sequence ID" value="NZ_CALTZT010000146.1"/>
</dbReference>
<dbReference type="InterPro" id="IPR021127">
    <property type="entry name" value="CRISPR_associated_Cas2"/>
</dbReference>
<dbReference type="STRING" id="36874.HQ34_01755"/>
<protein>
    <recommendedName>
        <fullName evidence="9">CRISPR-associated endoribonuclease Cas2</fullName>
        <ecNumber evidence="9">3.1.-.-</ecNumber>
    </recommendedName>
</protein>
<dbReference type="OrthoDB" id="9798176at2"/>
<evidence type="ECO:0000256" key="1">
    <source>
        <dbReference type="ARBA" id="ARBA00001946"/>
    </source>
</evidence>
<evidence type="ECO:0000313" key="12">
    <source>
        <dbReference type="Proteomes" id="UP000030125"/>
    </source>
</evidence>
<evidence type="ECO:0000256" key="8">
    <source>
        <dbReference type="ARBA" id="ARBA00023118"/>
    </source>
</evidence>
<evidence type="ECO:0000256" key="2">
    <source>
        <dbReference type="ARBA" id="ARBA00009959"/>
    </source>
</evidence>
<dbReference type="Proteomes" id="UP000030125">
    <property type="component" value="Unassembled WGS sequence"/>
</dbReference>
<accession>A0A099X0V7</accession>
<keyword evidence="7 9" id="KW-0460">Magnesium</keyword>
<dbReference type="eggNOG" id="COG1343">
    <property type="taxonomic scope" value="Bacteria"/>
</dbReference>
<dbReference type="SUPFAM" id="SSF143430">
    <property type="entry name" value="TTP0101/SSO1404-like"/>
    <property type="match status" value="1"/>
</dbReference>
<dbReference type="Pfam" id="PF09827">
    <property type="entry name" value="CRISPR_Cas2"/>
    <property type="match status" value="1"/>
</dbReference>
<dbReference type="AlphaFoldDB" id="A0A099X0V7"/>
<dbReference type="CDD" id="cd09725">
    <property type="entry name" value="Cas2_I_II_III"/>
    <property type="match status" value="1"/>
</dbReference>
<evidence type="ECO:0000256" key="3">
    <source>
        <dbReference type="ARBA" id="ARBA00022722"/>
    </source>
</evidence>
<dbReference type="PIRSF" id="PIRSF032582">
    <property type="entry name" value="Cas2"/>
    <property type="match status" value="1"/>
</dbReference>
<dbReference type="InterPro" id="IPR019199">
    <property type="entry name" value="Virulence_VapD/CRISPR_Cas2"/>
</dbReference>
<keyword evidence="12" id="KW-1185">Reference proteome</keyword>
<evidence type="ECO:0000256" key="6">
    <source>
        <dbReference type="ARBA" id="ARBA00022801"/>
    </source>
</evidence>
<reference evidence="11 12" key="1">
    <citation type="submission" date="2014-08" db="EMBL/GenBank/DDBJ databases">
        <title>Porphyromonas cangingivalis strain:COT-109_OH1386 Genome sequencing.</title>
        <authorList>
            <person name="Wallis C."/>
            <person name="Deusch O."/>
            <person name="O'Flynn C."/>
            <person name="Davis I."/>
            <person name="Jospin G."/>
            <person name="Darling A.E."/>
            <person name="Coil D.A."/>
            <person name="Alexiev A."/>
            <person name="Horsfall A."/>
            <person name="Kirkwood N."/>
            <person name="Harris S."/>
            <person name="Eisen J.A."/>
        </authorList>
    </citation>
    <scope>NUCLEOTIDE SEQUENCE [LARGE SCALE GENOMIC DNA]</scope>
    <source>
        <strain evidence="12">COT-109 OH1386</strain>
    </source>
</reference>
<name>A0A099X0V7_PORCN</name>
<evidence type="ECO:0000256" key="7">
    <source>
        <dbReference type="ARBA" id="ARBA00022842"/>
    </source>
</evidence>
<keyword evidence="5 9" id="KW-0255">Endonuclease</keyword>
<organism evidence="11 12">
    <name type="scientific">Porphyromonas cangingivalis</name>
    <dbReference type="NCBI Taxonomy" id="36874"/>
    <lineage>
        <taxon>Bacteria</taxon>
        <taxon>Pseudomonadati</taxon>
        <taxon>Bacteroidota</taxon>
        <taxon>Bacteroidia</taxon>
        <taxon>Bacteroidales</taxon>
        <taxon>Porphyromonadaceae</taxon>
        <taxon>Porphyromonas</taxon>
    </lineage>
</organism>
<dbReference type="GO" id="GO:0004521">
    <property type="term" value="F:RNA endonuclease activity"/>
    <property type="evidence" value="ECO:0007669"/>
    <property type="project" value="UniProtKB-UniRule"/>
</dbReference>
<comment type="function">
    <text evidence="9">CRISPR (clustered regularly interspaced short palindromic repeat), is an adaptive immune system that provides protection against mobile genetic elements (viruses, transposable elements and conjugative plasmids). CRISPR clusters contain sequences complementary to antecedent mobile elements and target invading nucleic acids. CRISPR clusters are transcribed and processed into CRISPR RNA (crRNA). Functions as a ssRNA-specific endoribonuclease. Involved in the integration of spacer DNA into the CRISPR cassette.</text>
</comment>
<comment type="similarity">
    <text evidence="2 9 10">Belongs to the CRISPR-associated endoribonuclease Cas2 protein family.</text>
</comment>
<sequence>MYILITYDVSTSDPQGAKRLRKVARICQNYGQRVQNSVFECLVDPAQFAVLKHQLLDTINDEEDSLRIYQLGKNYRSHIEIYGRATSFEIEGELII</sequence>
<evidence type="ECO:0000256" key="4">
    <source>
        <dbReference type="ARBA" id="ARBA00022723"/>
    </source>
</evidence>
<dbReference type="PANTHER" id="PTHR34405">
    <property type="entry name" value="CRISPR-ASSOCIATED ENDORIBONUCLEASE CAS2"/>
    <property type="match status" value="1"/>
</dbReference>
<keyword evidence="6 9" id="KW-0378">Hydrolase</keyword>
<dbReference type="HAMAP" id="MF_01471">
    <property type="entry name" value="Cas2"/>
    <property type="match status" value="1"/>
</dbReference>
<dbReference type="GO" id="GO:0016787">
    <property type="term" value="F:hydrolase activity"/>
    <property type="evidence" value="ECO:0007669"/>
    <property type="project" value="UniProtKB-KW"/>
</dbReference>
<keyword evidence="4 9" id="KW-0479">Metal-binding</keyword>
<evidence type="ECO:0000313" key="11">
    <source>
        <dbReference type="EMBL" id="KGN82740.1"/>
    </source>
</evidence>
<dbReference type="EC" id="3.1.-.-" evidence="9"/>
<dbReference type="EMBL" id="JQJD01000008">
    <property type="protein sequence ID" value="KGN82740.1"/>
    <property type="molecule type" value="Genomic_DNA"/>
</dbReference>
<feature type="binding site" evidence="9">
    <location>
        <position position="8"/>
    </location>
    <ligand>
        <name>Mg(2+)</name>
        <dbReference type="ChEBI" id="CHEBI:18420"/>
        <note>catalytic</note>
    </ligand>
</feature>
<dbReference type="NCBIfam" id="TIGR01573">
    <property type="entry name" value="cas2"/>
    <property type="match status" value="1"/>
</dbReference>
<comment type="caution">
    <text evidence="11">The sequence shown here is derived from an EMBL/GenBank/DDBJ whole genome shotgun (WGS) entry which is preliminary data.</text>
</comment>
<dbReference type="PANTHER" id="PTHR34405:SF3">
    <property type="entry name" value="CRISPR-ASSOCIATED ENDORIBONUCLEASE CAS2 3"/>
    <property type="match status" value="1"/>
</dbReference>
<dbReference type="GO" id="GO:0051607">
    <property type="term" value="P:defense response to virus"/>
    <property type="evidence" value="ECO:0007669"/>
    <property type="project" value="UniProtKB-UniRule"/>
</dbReference>
<dbReference type="GO" id="GO:0043571">
    <property type="term" value="P:maintenance of CRISPR repeat elements"/>
    <property type="evidence" value="ECO:0007669"/>
    <property type="project" value="UniProtKB-UniRule"/>
</dbReference>
<comment type="subunit">
    <text evidence="9">Homodimer, forms a heterotetramer with a Cas1 homodimer.</text>
</comment>
<evidence type="ECO:0000256" key="5">
    <source>
        <dbReference type="ARBA" id="ARBA00022759"/>
    </source>
</evidence>
<keyword evidence="3 9" id="KW-0540">Nuclease</keyword>
<dbReference type="GO" id="GO:0046872">
    <property type="term" value="F:metal ion binding"/>
    <property type="evidence" value="ECO:0007669"/>
    <property type="project" value="UniProtKB-UniRule"/>
</dbReference>